<protein>
    <recommendedName>
        <fullName evidence="2">C2H2-type domain-containing protein</fullName>
    </recommendedName>
</protein>
<organism evidence="3 4">
    <name type="scientific">Schizophyllum amplum</name>
    <dbReference type="NCBI Taxonomy" id="97359"/>
    <lineage>
        <taxon>Eukaryota</taxon>
        <taxon>Fungi</taxon>
        <taxon>Dikarya</taxon>
        <taxon>Basidiomycota</taxon>
        <taxon>Agaricomycotina</taxon>
        <taxon>Agaricomycetes</taxon>
        <taxon>Agaricomycetidae</taxon>
        <taxon>Agaricales</taxon>
        <taxon>Schizophyllaceae</taxon>
        <taxon>Schizophyllum</taxon>
    </lineage>
</organism>
<evidence type="ECO:0000259" key="2">
    <source>
        <dbReference type="PROSITE" id="PS00028"/>
    </source>
</evidence>
<dbReference type="OrthoDB" id="8117402at2759"/>
<name>A0A550BXJ1_9AGAR</name>
<dbReference type="Proteomes" id="UP000320762">
    <property type="component" value="Unassembled WGS sequence"/>
</dbReference>
<gene>
    <name evidence="3" type="ORF">BD626DRAFT_222660</name>
</gene>
<dbReference type="InterPro" id="IPR013087">
    <property type="entry name" value="Znf_C2H2_type"/>
</dbReference>
<dbReference type="PROSITE" id="PS00028">
    <property type="entry name" value="ZINC_FINGER_C2H2_1"/>
    <property type="match status" value="1"/>
</dbReference>
<evidence type="ECO:0000313" key="4">
    <source>
        <dbReference type="Proteomes" id="UP000320762"/>
    </source>
</evidence>
<dbReference type="AlphaFoldDB" id="A0A550BXJ1"/>
<dbReference type="EMBL" id="VDMD01000050">
    <property type="protein sequence ID" value="TRM57259.1"/>
    <property type="molecule type" value="Genomic_DNA"/>
</dbReference>
<evidence type="ECO:0000313" key="3">
    <source>
        <dbReference type="EMBL" id="TRM57259.1"/>
    </source>
</evidence>
<accession>A0A550BXJ1</accession>
<feature type="domain" description="C2H2-type" evidence="2">
    <location>
        <begin position="255"/>
        <end position="277"/>
    </location>
</feature>
<keyword evidence="4" id="KW-1185">Reference proteome</keyword>
<comment type="caution">
    <text evidence="3">The sequence shown here is derived from an EMBL/GenBank/DDBJ whole genome shotgun (WGS) entry which is preliminary data.</text>
</comment>
<feature type="compositionally biased region" description="Low complexity" evidence="1">
    <location>
        <begin position="216"/>
        <end position="235"/>
    </location>
</feature>
<feature type="region of interest" description="Disordered" evidence="1">
    <location>
        <begin position="179"/>
        <end position="253"/>
    </location>
</feature>
<feature type="compositionally biased region" description="Polar residues" evidence="1">
    <location>
        <begin position="179"/>
        <end position="199"/>
    </location>
</feature>
<sequence>MSIQLPIEELTRLCVHAQLSSSSDESITLSVRPSPQGIPHAQPLPPPTGYQINFEIKSTSQGATLVVSVTLPQQEISSEFSGSINSHGERSSVDDPSYKLFIEKESTPSGLPNATYTSGPSDEDLQSCSPVDPGFFPPLYNDLNFFPLANATVDSMQGLTDPMILSMLAGLSPLELASGTWNQPPKDSTASPTLQTPVSPVSPAIHSPVLQPPPSSSSSSPSLSTSPSGSPALAPNVTPRKRKSKDEQKPRTLECTMGCEESFSRQHDRFRHEVLKHGRPCDWVCDTCHKFFGSQKNLDKHACNKNSRWTAPT</sequence>
<reference evidence="3 4" key="1">
    <citation type="journal article" date="2019" name="New Phytol.">
        <title>Comparative genomics reveals unique wood-decay strategies and fruiting body development in the Schizophyllaceae.</title>
        <authorList>
            <person name="Almasi E."/>
            <person name="Sahu N."/>
            <person name="Krizsan K."/>
            <person name="Balint B."/>
            <person name="Kovacs G.M."/>
            <person name="Kiss B."/>
            <person name="Cseklye J."/>
            <person name="Drula E."/>
            <person name="Henrissat B."/>
            <person name="Nagy I."/>
            <person name="Chovatia M."/>
            <person name="Adam C."/>
            <person name="LaButti K."/>
            <person name="Lipzen A."/>
            <person name="Riley R."/>
            <person name="Grigoriev I.V."/>
            <person name="Nagy L.G."/>
        </authorList>
    </citation>
    <scope>NUCLEOTIDE SEQUENCE [LARGE SCALE GENOMIC DNA]</scope>
    <source>
        <strain evidence="3 4">NL-1724</strain>
    </source>
</reference>
<evidence type="ECO:0000256" key="1">
    <source>
        <dbReference type="SAM" id="MobiDB-lite"/>
    </source>
</evidence>
<proteinExistence type="predicted"/>